<evidence type="ECO:0000256" key="5">
    <source>
        <dbReference type="ARBA" id="ARBA00022989"/>
    </source>
</evidence>
<keyword evidence="8 9" id="KW-0325">Glycoprotein</keyword>
<evidence type="ECO:0000256" key="7">
    <source>
        <dbReference type="ARBA" id="ARBA00023136"/>
    </source>
</evidence>
<evidence type="ECO:0000313" key="11">
    <source>
        <dbReference type="Proteomes" id="UP001187531"/>
    </source>
</evidence>
<dbReference type="PANTHER" id="PTHR12137">
    <property type="entry name" value="CARBOHYDRATE SULFOTRANSFERASE"/>
    <property type="match status" value="1"/>
</dbReference>
<name>A0AA88IS78_ARTSF</name>
<evidence type="ECO:0000256" key="1">
    <source>
        <dbReference type="ARBA" id="ARBA00004323"/>
    </source>
</evidence>
<protein>
    <recommendedName>
        <fullName evidence="9">Carbohydrate sulfotransferase</fullName>
        <ecNumber evidence="9">2.8.2.-</ecNumber>
    </recommendedName>
</protein>
<dbReference type="GO" id="GO:0000139">
    <property type="term" value="C:Golgi membrane"/>
    <property type="evidence" value="ECO:0007669"/>
    <property type="project" value="UniProtKB-SubCell"/>
</dbReference>
<dbReference type="GO" id="GO:0008146">
    <property type="term" value="F:sulfotransferase activity"/>
    <property type="evidence" value="ECO:0007669"/>
    <property type="project" value="InterPro"/>
</dbReference>
<dbReference type="GO" id="GO:0016051">
    <property type="term" value="P:carbohydrate biosynthetic process"/>
    <property type="evidence" value="ECO:0007669"/>
    <property type="project" value="InterPro"/>
</dbReference>
<evidence type="ECO:0000256" key="6">
    <source>
        <dbReference type="ARBA" id="ARBA00023034"/>
    </source>
</evidence>
<organism evidence="10 11">
    <name type="scientific">Artemia franciscana</name>
    <name type="common">Brine shrimp</name>
    <name type="synonym">Artemia sanfranciscana</name>
    <dbReference type="NCBI Taxonomy" id="6661"/>
    <lineage>
        <taxon>Eukaryota</taxon>
        <taxon>Metazoa</taxon>
        <taxon>Ecdysozoa</taxon>
        <taxon>Arthropoda</taxon>
        <taxon>Crustacea</taxon>
        <taxon>Branchiopoda</taxon>
        <taxon>Anostraca</taxon>
        <taxon>Artemiidae</taxon>
        <taxon>Artemia</taxon>
    </lineage>
</organism>
<dbReference type="Proteomes" id="UP001187531">
    <property type="component" value="Unassembled WGS sequence"/>
</dbReference>
<dbReference type="EMBL" id="JAVRJZ010000002">
    <property type="protein sequence ID" value="KAK2725867.1"/>
    <property type="molecule type" value="Genomic_DNA"/>
</dbReference>
<reference evidence="10" key="1">
    <citation type="submission" date="2023-07" db="EMBL/GenBank/DDBJ databases">
        <title>Chromosome-level genome assembly of Artemia franciscana.</title>
        <authorList>
            <person name="Jo E."/>
        </authorList>
    </citation>
    <scope>NUCLEOTIDE SEQUENCE</scope>
    <source>
        <tissue evidence="10">Whole body</tissue>
    </source>
</reference>
<keyword evidence="5" id="KW-1133">Transmembrane helix</keyword>
<proteinExistence type="inferred from homology"/>
<dbReference type="PANTHER" id="PTHR12137:SF54">
    <property type="entry name" value="CARBOHYDRATE SULFOTRANSFERASE"/>
    <property type="match status" value="1"/>
</dbReference>
<gene>
    <name evidence="10" type="ORF">QYM36_000364</name>
</gene>
<sequence>MTKLSCFVDELRENSSFKHVINKTNIEILRSGHLVETNSQHASTLGAPFTQSSSRADRAATDLKRIKEVCKKYKGTEYDEDPANVSHWHSSVDDEHRLIYYYIPKTGCSLWKAIFAILTKQSNETDAVNVRHYDVHFRMKFPSLYKLDDDVRERKLNSYFVFAVVRHPFERLVSGYNDKLGDPGEKYFQRTYGTRIIEEYRRGATPKEIKSGKPTFSEYVEFLINPKTVKTYKIDSHWAQYYKIIHPCFIKYDYIVRFEHMKEDTQYILDSRNLGNIVKFTYKDPVTSSEKLNKFMRQLTISQIYKLYDSYKFDFELAAFRSLKGAADHIIGVKLSDRLWELYTISIEKQLSDHLKGPQTIFIGVKHPDRLRELRTIIIGVKLSNRLKVLQTIIIGVKLPDRLRELHTIIIGVRLADILRVLQTIIIGVKLPDRLRELLTIIIGLKLSDRLRVLKTIIIGVKLPDHLRGLQTIITGLELSDRLRGLQDNNYGSAAFRSLKGAADNIYWSEAFRSLKGALDHNY</sequence>
<evidence type="ECO:0000313" key="10">
    <source>
        <dbReference type="EMBL" id="KAK2725867.1"/>
    </source>
</evidence>
<accession>A0AA88IS78</accession>
<evidence type="ECO:0000256" key="8">
    <source>
        <dbReference type="ARBA" id="ARBA00023180"/>
    </source>
</evidence>
<keyword evidence="3 9" id="KW-0808">Transferase</keyword>
<keyword evidence="4" id="KW-0812">Transmembrane</keyword>
<keyword evidence="11" id="KW-1185">Reference proteome</keyword>
<evidence type="ECO:0000256" key="2">
    <source>
        <dbReference type="ARBA" id="ARBA00006339"/>
    </source>
</evidence>
<keyword evidence="6 9" id="KW-0333">Golgi apparatus</keyword>
<evidence type="ECO:0000256" key="3">
    <source>
        <dbReference type="ARBA" id="ARBA00022679"/>
    </source>
</evidence>
<dbReference type="InterPro" id="IPR005331">
    <property type="entry name" value="Sulfotransferase"/>
</dbReference>
<dbReference type="Pfam" id="PF03567">
    <property type="entry name" value="Sulfotransfer_2"/>
    <property type="match status" value="1"/>
</dbReference>
<comment type="similarity">
    <text evidence="2 9">Belongs to the sulfotransferase 2 family.</text>
</comment>
<keyword evidence="9" id="KW-0735">Signal-anchor</keyword>
<evidence type="ECO:0000256" key="4">
    <source>
        <dbReference type="ARBA" id="ARBA00022692"/>
    </source>
</evidence>
<keyword evidence="9" id="KW-0119">Carbohydrate metabolism</keyword>
<evidence type="ECO:0000256" key="9">
    <source>
        <dbReference type="RuleBase" id="RU364020"/>
    </source>
</evidence>
<dbReference type="AlphaFoldDB" id="A0AA88IS78"/>
<dbReference type="EC" id="2.8.2.-" evidence="9"/>
<dbReference type="InterPro" id="IPR018011">
    <property type="entry name" value="Carb_sulfotrans_8-10"/>
</dbReference>
<keyword evidence="7" id="KW-0472">Membrane</keyword>
<comment type="caution">
    <text evidence="10">The sequence shown here is derived from an EMBL/GenBank/DDBJ whole genome shotgun (WGS) entry which is preliminary data.</text>
</comment>
<comment type="subcellular location">
    <subcellularLocation>
        <location evidence="1 9">Golgi apparatus membrane</location>
        <topology evidence="1 9">Single-pass type II membrane protein</topology>
    </subcellularLocation>
</comment>